<feature type="region of interest" description="Disordered" evidence="1">
    <location>
        <begin position="1"/>
        <end position="29"/>
    </location>
</feature>
<evidence type="ECO:0000256" key="1">
    <source>
        <dbReference type="SAM" id="MobiDB-lite"/>
    </source>
</evidence>
<protein>
    <submittedName>
        <fullName evidence="2">Uncharacterized protein</fullName>
    </submittedName>
</protein>
<evidence type="ECO:0000313" key="2">
    <source>
        <dbReference type="EMBL" id="KAK2094305.1"/>
    </source>
</evidence>
<proteinExistence type="predicted"/>
<comment type="caution">
    <text evidence="2">The sequence shown here is derived from an EMBL/GenBank/DDBJ whole genome shotgun (WGS) entry which is preliminary data.</text>
</comment>
<keyword evidence="3" id="KW-1185">Reference proteome</keyword>
<accession>A0ABQ9UC60</accession>
<reference evidence="2 3" key="1">
    <citation type="submission" date="2023-05" db="EMBL/GenBank/DDBJ databases">
        <title>B98-5 Cell Line De Novo Hybrid Assembly: An Optical Mapping Approach.</title>
        <authorList>
            <person name="Kananen K."/>
            <person name="Auerbach J.A."/>
            <person name="Kautto E."/>
            <person name="Blachly J.S."/>
        </authorList>
    </citation>
    <scope>NUCLEOTIDE SEQUENCE [LARGE SCALE GENOMIC DNA]</scope>
    <source>
        <strain evidence="2">B95-8</strain>
        <tissue evidence="2">Cell line</tissue>
    </source>
</reference>
<organism evidence="2 3">
    <name type="scientific">Saguinus oedipus</name>
    <name type="common">Cotton-top tamarin</name>
    <name type="synonym">Oedipomidas oedipus</name>
    <dbReference type="NCBI Taxonomy" id="9490"/>
    <lineage>
        <taxon>Eukaryota</taxon>
        <taxon>Metazoa</taxon>
        <taxon>Chordata</taxon>
        <taxon>Craniata</taxon>
        <taxon>Vertebrata</taxon>
        <taxon>Euteleostomi</taxon>
        <taxon>Mammalia</taxon>
        <taxon>Eutheria</taxon>
        <taxon>Euarchontoglires</taxon>
        <taxon>Primates</taxon>
        <taxon>Haplorrhini</taxon>
        <taxon>Platyrrhini</taxon>
        <taxon>Cebidae</taxon>
        <taxon>Callitrichinae</taxon>
        <taxon>Saguinus</taxon>
    </lineage>
</organism>
<sequence length="167" mass="17303">MAFHTLPRRSSPHPFAQNGGEDGMGALKRSSSMFIPQLLTSVDARPTCSSSVQISLQRKATEAATDGCGPPEGADDGPPCAALDSGDQASATATTTTRASAQSGFREPSPRDTCGSSPPRAARDPGLQVNGTCSRRVRCPGPVDCAEEATPGLRIQHRASSADVRQP</sequence>
<dbReference type="EMBL" id="JASSZA010000014">
    <property type="protein sequence ID" value="KAK2094305.1"/>
    <property type="molecule type" value="Genomic_DNA"/>
</dbReference>
<feature type="compositionally biased region" description="Low complexity" evidence="1">
    <location>
        <begin position="89"/>
        <end position="101"/>
    </location>
</feature>
<dbReference type="Proteomes" id="UP001266305">
    <property type="component" value="Unassembled WGS sequence"/>
</dbReference>
<gene>
    <name evidence="2" type="ORF">P7K49_028043</name>
</gene>
<name>A0ABQ9UC60_SAGOE</name>
<feature type="region of interest" description="Disordered" evidence="1">
    <location>
        <begin position="53"/>
        <end position="133"/>
    </location>
</feature>
<evidence type="ECO:0000313" key="3">
    <source>
        <dbReference type="Proteomes" id="UP001266305"/>
    </source>
</evidence>
<feature type="compositionally biased region" description="Basic residues" evidence="1">
    <location>
        <begin position="1"/>
        <end position="11"/>
    </location>
</feature>